<gene>
    <name evidence="1" type="primary">RvY_11659-1</name>
    <name evidence="1" type="synonym">RvY_11659.1</name>
    <name evidence="1" type="ORF">RvY_11659</name>
</gene>
<dbReference type="AlphaFoldDB" id="A0A1D1VIW8"/>
<keyword evidence="2" id="KW-1185">Reference proteome</keyword>
<proteinExistence type="predicted"/>
<evidence type="ECO:0000313" key="2">
    <source>
        <dbReference type="Proteomes" id="UP000186922"/>
    </source>
</evidence>
<organism evidence="1 2">
    <name type="scientific">Ramazzottius varieornatus</name>
    <name type="common">Water bear</name>
    <name type="synonym">Tardigrade</name>
    <dbReference type="NCBI Taxonomy" id="947166"/>
    <lineage>
        <taxon>Eukaryota</taxon>
        <taxon>Metazoa</taxon>
        <taxon>Ecdysozoa</taxon>
        <taxon>Tardigrada</taxon>
        <taxon>Eutardigrada</taxon>
        <taxon>Parachela</taxon>
        <taxon>Hypsibioidea</taxon>
        <taxon>Ramazzottiidae</taxon>
        <taxon>Ramazzottius</taxon>
    </lineage>
</organism>
<accession>A0A1D1VIW8</accession>
<sequence length="102" mass="12168">MAADKRLTRSLELIERERERDREKIVSNESKWYRRQFDDQCRRRKYGNRRSAQSLVSDRWADEMRFAALNKAACVVALVRSSALPTLIRFSYPLQIIDFDKV</sequence>
<reference evidence="1 2" key="1">
    <citation type="journal article" date="2016" name="Nat. Commun.">
        <title>Extremotolerant tardigrade genome and improved radiotolerance of human cultured cells by tardigrade-unique protein.</title>
        <authorList>
            <person name="Hashimoto T."/>
            <person name="Horikawa D.D."/>
            <person name="Saito Y."/>
            <person name="Kuwahara H."/>
            <person name="Kozuka-Hata H."/>
            <person name="Shin-I T."/>
            <person name="Minakuchi Y."/>
            <person name="Ohishi K."/>
            <person name="Motoyama A."/>
            <person name="Aizu T."/>
            <person name="Enomoto A."/>
            <person name="Kondo K."/>
            <person name="Tanaka S."/>
            <person name="Hara Y."/>
            <person name="Koshikawa S."/>
            <person name="Sagara H."/>
            <person name="Miura T."/>
            <person name="Yokobori S."/>
            <person name="Miyagawa K."/>
            <person name="Suzuki Y."/>
            <person name="Kubo T."/>
            <person name="Oyama M."/>
            <person name="Kohara Y."/>
            <person name="Fujiyama A."/>
            <person name="Arakawa K."/>
            <person name="Katayama T."/>
            <person name="Toyoda A."/>
            <person name="Kunieda T."/>
        </authorList>
    </citation>
    <scope>NUCLEOTIDE SEQUENCE [LARGE SCALE GENOMIC DNA]</scope>
    <source>
        <strain evidence="1 2">YOKOZUNA-1</strain>
    </source>
</reference>
<dbReference type="Proteomes" id="UP000186922">
    <property type="component" value="Unassembled WGS sequence"/>
</dbReference>
<evidence type="ECO:0000313" key="1">
    <source>
        <dbReference type="EMBL" id="GAV00871.1"/>
    </source>
</evidence>
<name>A0A1D1VIW8_RAMVA</name>
<protein>
    <submittedName>
        <fullName evidence="1">Uncharacterized protein</fullName>
    </submittedName>
</protein>
<comment type="caution">
    <text evidence="1">The sequence shown here is derived from an EMBL/GenBank/DDBJ whole genome shotgun (WGS) entry which is preliminary data.</text>
</comment>
<dbReference type="EMBL" id="BDGG01000006">
    <property type="protein sequence ID" value="GAV00871.1"/>
    <property type="molecule type" value="Genomic_DNA"/>
</dbReference>